<organism evidence="5 6">
    <name type="scientific">Corynebacterium kalidii</name>
    <dbReference type="NCBI Taxonomy" id="2931982"/>
    <lineage>
        <taxon>Bacteria</taxon>
        <taxon>Bacillati</taxon>
        <taxon>Actinomycetota</taxon>
        <taxon>Actinomycetes</taxon>
        <taxon>Mycobacteriales</taxon>
        <taxon>Corynebacteriaceae</taxon>
        <taxon>Corynebacterium</taxon>
    </lineage>
</organism>
<dbReference type="SUPFAM" id="SSF48008">
    <property type="entry name" value="GntR ligand-binding domain-like"/>
    <property type="match status" value="1"/>
</dbReference>
<feature type="domain" description="HTH gntR-type" evidence="4">
    <location>
        <begin position="8"/>
        <end position="75"/>
    </location>
</feature>
<dbReference type="Gene3D" id="1.10.10.10">
    <property type="entry name" value="Winged helix-like DNA-binding domain superfamily/Winged helix DNA-binding domain"/>
    <property type="match status" value="1"/>
</dbReference>
<dbReference type="SMART" id="SM00345">
    <property type="entry name" value="HTH_GNTR"/>
    <property type="match status" value="1"/>
</dbReference>
<dbReference type="InterPro" id="IPR000524">
    <property type="entry name" value="Tscrpt_reg_HTH_GntR"/>
</dbReference>
<dbReference type="GO" id="GO:0003700">
    <property type="term" value="F:DNA-binding transcription factor activity"/>
    <property type="evidence" value="ECO:0007669"/>
    <property type="project" value="InterPro"/>
</dbReference>
<evidence type="ECO:0000259" key="4">
    <source>
        <dbReference type="PROSITE" id="PS50949"/>
    </source>
</evidence>
<dbReference type="GO" id="GO:0003677">
    <property type="term" value="F:DNA binding"/>
    <property type="evidence" value="ECO:0007669"/>
    <property type="project" value="UniProtKB-KW"/>
</dbReference>
<keyword evidence="6" id="KW-1185">Reference proteome</keyword>
<proteinExistence type="predicted"/>
<dbReference type="SMART" id="SM00895">
    <property type="entry name" value="FCD"/>
    <property type="match status" value="1"/>
</dbReference>
<protein>
    <submittedName>
        <fullName evidence="5">GntR family transcriptional regulator</fullName>
    </submittedName>
</protein>
<dbReference type="InterPro" id="IPR011711">
    <property type="entry name" value="GntR_C"/>
</dbReference>
<gene>
    <name evidence="5" type="ORF">MUN33_03070</name>
</gene>
<accession>A0A9X2B176</accession>
<reference evidence="5" key="1">
    <citation type="submission" date="2022-04" db="EMBL/GenBank/DDBJ databases">
        <title>Corynebacterium kalidii LD5P10.</title>
        <authorList>
            <person name="Sun J.Q."/>
        </authorList>
    </citation>
    <scope>NUCLEOTIDE SEQUENCE</scope>
    <source>
        <strain evidence="5">LD5P10</strain>
    </source>
</reference>
<evidence type="ECO:0000313" key="5">
    <source>
        <dbReference type="EMBL" id="MCJ7857699.1"/>
    </source>
</evidence>
<name>A0A9X2B176_9CORY</name>
<dbReference type="PROSITE" id="PS50949">
    <property type="entry name" value="HTH_GNTR"/>
    <property type="match status" value="1"/>
</dbReference>
<dbReference type="Pfam" id="PF07729">
    <property type="entry name" value="FCD"/>
    <property type="match status" value="1"/>
</dbReference>
<keyword evidence="1" id="KW-0805">Transcription regulation</keyword>
<evidence type="ECO:0000313" key="6">
    <source>
        <dbReference type="Proteomes" id="UP001139207"/>
    </source>
</evidence>
<sequence>MSETTELPAPTKDAYRSVRTAILRGGLKPGERLSPSALGKELGVSAGVVREALTRLAAEHLVSAEKNKGFRVYEITLDGLKHLAELRQLVEPAALGQSIAVGDVAWESEIIAAHHRLRRAPGQGTEVDDQGSDVHMVAHRRFHMALLSACPNPLLLDTCRSLWDAGELYRRWGAGRRDSTEWMKEHEDLVQHCLDRDAAAATDLLRRHIGGTVEAVTALLDSGGDYPVTESPGR</sequence>
<dbReference type="InterPro" id="IPR036388">
    <property type="entry name" value="WH-like_DNA-bd_sf"/>
</dbReference>
<dbReference type="EMBL" id="JALIEA010000010">
    <property type="protein sequence ID" value="MCJ7857699.1"/>
    <property type="molecule type" value="Genomic_DNA"/>
</dbReference>
<evidence type="ECO:0000256" key="1">
    <source>
        <dbReference type="ARBA" id="ARBA00023015"/>
    </source>
</evidence>
<dbReference type="InterPro" id="IPR008920">
    <property type="entry name" value="TF_FadR/GntR_C"/>
</dbReference>
<dbReference type="PANTHER" id="PTHR43537">
    <property type="entry name" value="TRANSCRIPTIONAL REGULATOR, GNTR FAMILY"/>
    <property type="match status" value="1"/>
</dbReference>
<dbReference type="Pfam" id="PF00392">
    <property type="entry name" value="GntR"/>
    <property type="match status" value="1"/>
</dbReference>
<evidence type="ECO:0000256" key="3">
    <source>
        <dbReference type="ARBA" id="ARBA00023163"/>
    </source>
</evidence>
<dbReference type="RefSeq" id="WP_244803440.1">
    <property type="nucleotide sequence ID" value="NZ_JALIEA010000010.1"/>
</dbReference>
<keyword evidence="3" id="KW-0804">Transcription</keyword>
<dbReference type="Gene3D" id="1.20.120.530">
    <property type="entry name" value="GntR ligand-binding domain-like"/>
    <property type="match status" value="1"/>
</dbReference>
<keyword evidence="2" id="KW-0238">DNA-binding</keyword>
<dbReference type="InterPro" id="IPR036390">
    <property type="entry name" value="WH_DNA-bd_sf"/>
</dbReference>
<dbReference type="SUPFAM" id="SSF46785">
    <property type="entry name" value="Winged helix' DNA-binding domain"/>
    <property type="match status" value="1"/>
</dbReference>
<dbReference type="AlphaFoldDB" id="A0A9X2B176"/>
<dbReference type="Proteomes" id="UP001139207">
    <property type="component" value="Unassembled WGS sequence"/>
</dbReference>
<evidence type="ECO:0000256" key="2">
    <source>
        <dbReference type="ARBA" id="ARBA00023125"/>
    </source>
</evidence>
<dbReference type="PANTHER" id="PTHR43537:SF24">
    <property type="entry name" value="GLUCONATE OPERON TRANSCRIPTIONAL REPRESSOR"/>
    <property type="match status" value="1"/>
</dbReference>
<comment type="caution">
    <text evidence="5">The sequence shown here is derived from an EMBL/GenBank/DDBJ whole genome shotgun (WGS) entry which is preliminary data.</text>
</comment>
<dbReference type="CDD" id="cd07377">
    <property type="entry name" value="WHTH_GntR"/>
    <property type="match status" value="1"/>
</dbReference>